<dbReference type="PROSITE" id="PS50935">
    <property type="entry name" value="SSB"/>
    <property type="match status" value="1"/>
</dbReference>
<feature type="region of interest" description="Disordered" evidence="4">
    <location>
        <begin position="95"/>
        <end position="146"/>
    </location>
</feature>
<dbReference type="SUPFAM" id="SSF50249">
    <property type="entry name" value="Nucleic acid-binding proteins"/>
    <property type="match status" value="1"/>
</dbReference>
<evidence type="ECO:0000256" key="4">
    <source>
        <dbReference type="SAM" id="MobiDB-lite"/>
    </source>
</evidence>
<evidence type="ECO:0000256" key="2">
    <source>
        <dbReference type="HAMAP-Rule" id="MF_00984"/>
    </source>
</evidence>
<dbReference type="PANTHER" id="PTHR10302:SF27">
    <property type="entry name" value="SINGLE-STRANDED DNA-BINDING PROTEIN"/>
    <property type="match status" value="1"/>
</dbReference>
<dbReference type="HAMAP" id="MF_00984">
    <property type="entry name" value="SSB"/>
    <property type="match status" value="1"/>
</dbReference>
<feature type="compositionally biased region" description="Basic and acidic residues" evidence="4">
    <location>
        <begin position="101"/>
        <end position="110"/>
    </location>
</feature>
<dbReference type="Gene3D" id="2.40.50.140">
    <property type="entry name" value="Nucleic acid-binding proteins"/>
    <property type="match status" value="1"/>
</dbReference>
<accession>A0A4R0XKR1</accession>
<dbReference type="InterPro" id="IPR011344">
    <property type="entry name" value="ssDNA-bd"/>
</dbReference>
<keyword evidence="1 2" id="KW-0238">DNA-binding</keyword>
<evidence type="ECO:0000256" key="1">
    <source>
        <dbReference type="ARBA" id="ARBA00023125"/>
    </source>
</evidence>
<proteinExistence type="inferred from homology"/>
<dbReference type="PIRSF" id="PIRSF002070">
    <property type="entry name" value="SSB"/>
    <property type="match status" value="1"/>
</dbReference>
<dbReference type="GO" id="GO:0009295">
    <property type="term" value="C:nucleoid"/>
    <property type="evidence" value="ECO:0007669"/>
    <property type="project" value="TreeGrafter"/>
</dbReference>
<dbReference type="Pfam" id="PF00436">
    <property type="entry name" value="SSB"/>
    <property type="match status" value="1"/>
</dbReference>
<dbReference type="PANTHER" id="PTHR10302">
    <property type="entry name" value="SINGLE-STRANDED DNA-BINDING PROTEIN"/>
    <property type="match status" value="1"/>
</dbReference>
<reference evidence="5 6" key="1">
    <citation type="submission" date="2018-02" db="EMBL/GenBank/DDBJ databases">
        <title>Mycoplasma marinum and Mycoplasma todarodis sp. nov., moderately halophilic and psychrotolerant mycoplasmas isolated from cephalopods.</title>
        <authorList>
            <person name="Viver T."/>
        </authorList>
    </citation>
    <scope>NUCLEOTIDE SEQUENCE [LARGE SCALE GENOMIC DNA]</scope>
    <source>
        <strain evidence="5 6">PE</strain>
    </source>
</reference>
<gene>
    <name evidence="5" type="ORF">C4B24_02700</name>
</gene>
<organism evidence="5 6">
    <name type="scientific">Mycoplasma marinum</name>
    <dbReference type="NCBI Taxonomy" id="1937190"/>
    <lineage>
        <taxon>Bacteria</taxon>
        <taxon>Bacillati</taxon>
        <taxon>Mycoplasmatota</taxon>
        <taxon>Mollicutes</taxon>
        <taxon>Mycoplasmataceae</taxon>
        <taxon>Mycoplasma</taxon>
    </lineage>
</organism>
<dbReference type="AlphaFoldDB" id="A0A4R0XKR1"/>
<dbReference type="Proteomes" id="UP000294192">
    <property type="component" value="Unassembled WGS sequence"/>
</dbReference>
<dbReference type="CDD" id="cd04496">
    <property type="entry name" value="SSB_OBF"/>
    <property type="match status" value="1"/>
</dbReference>
<evidence type="ECO:0000256" key="3">
    <source>
        <dbReference type="PIRNR" id="PIRNR002070"/>
    </source>
</evidence>
<sequence length="154" mass="17595">MNKVLLVGNLVRDPETYQTNSGIKYTRFTVAVNRTFGEDQADFIPIVAWRQTAEFIEKYLSKGSKVSVEGRFSSSTYKNAQDETVTRYEVTADRVNSLESRAQRENRMNHTESSYKAPEKTIQPTNTTHNSSVQKDEIAQTQDVPLDVPWELDL</sequence>
<name>A0A4R0XKR1_9MOLU</name>
<feature type="compositionally biased region" description="Polar residues" evidence="4">
    <location>
        <begin position="122"/>
        <end position="143"/>
    </location>
</feature>
<comment type="subunit">
    <text evidence="2">Homotetramer.</text>
</comment>
<comment type="caution">
    <text evidence="5">The sequence shown here is derived from an EMBL/GenBank/DDBJ whole genome shotgun (WGS) entry which is preliminary data.</text>
</comment>
<dbReference type="GO" id="GO:0006260">
    <property type="term" value="P:DNA replication"/>
    <property type="evidence" value="ECO:0007669"/>
    <property type="project" value="InterPro"/>
</dbReference>
<dbReference type="GO" id="GO:0003697">
    <property type="term" value="F:single-stranded DNA binding"/>
    <property type="evidence" value="ECO:0007669"/>
    <property type="project" value="UniProtKB-UniRule"/>
</dbReference>
<evidence type="ECO:0000313" key="6">
    <source>
        <dbReference type="Proteomes" id="UP000294192"/>
    </source>
</evidence>
<dbReference type="EMBL" id="PSZO01000010">
    <property type="protein sequence ID" value="TCG11246.1"/>
    <property type="molecule type" value="Genomic_DNA"/>
</dbReference>
<protein>
    <recommendedName>
        <fullName evidence="2 3">Single-stranded DNA-binding protein</fullName>
        <shortName evidence="2">SSB</shortName>
    </recommendedName>
</protein>
<dbReference type="OrthoDB" id="9809878at2"/>
<dbReference type="RefSeq" id="WP_131599093.1">
    <property type="nucleotide sequence ID" value="NZ_CBDBYK010000012.1"/>
</dbReference>
<evidence type="ECO:0000313" key="5">
    <source>
        <dbReference type="EMBL" id="TCG11246.1"/>
    </source>
</evidence>
<keyword evidence="6" id="KW-1185">Reference proteome</keyword>
<dbReference type="InterPro" id="IPR012340">
    <property type="entry name" value="NA-bd_OB-fold"/>
</dbReference>
<comment type="caution">
    <text evidence="2">Lacks conserved residue(s) required for the propagation of feature annotation.</text>
</comment>
<dbReference type="NCBIfam" id="TIGR00621">
    <property type="entry name" value="ssb"/>
    <property type="match status" value="1"/>
</dbReference>
<dbReference type="InterPro" id="IPR000424">
    <property type="entry name" value="Primosome_PriB/ssb"/>
</dbReference>